<evidence type="ECO:0000313" key="1">
    <source>
        <dbReference type="EMBL" id="KAK9805189.1"/>
    </source>
</evidence>
<reference evidence="1 2" key="1">
    <citation type="journal article" date="2024" name="Nat. Commun.">
        <title>Phylogenomics reveals the evolutionary origins of lichenization in chlorophyte algae.</title>
        <authorList>
            <person name="Puginier C."/>
            <person name="Libourel C."/>
            <person name="Otte J."/>
            <person name="Skaloud P."/>
            <person name="Haon M."/>
            <person name="Grisel S."/>
            <person name="Petersen M."/>
            <person name="Berrin J.G."/>
            <person name="Delaux P.M."/>
            <person name="Dal Grande F."/>
            <person name="Keller J."/>
        </authorList>
    </citation>
    <scope>NUCLEOTIDE SEQUENCE [LARGE SCALE GENOMIC DNA]</scope>
    <source>
        <strain evidence="1 2">SAG 2043</strain>
    </source>
</reference>
<dbReference type="GO" id="GO:0004827">
    <property type="term" value="F:proline-tRNA ligase activity"/>
    <property type="evidence" value="ECO:0007669"/>
    <property type="project" value="InterPro"/>
</dbReference>
<gene>
    <name evidence="1" type="ORF">WJX72_004688</name>
</gene>
<protein>
    <submittedName>
        <fullName evidence="1">Uncharacterized protein</fullName>
    </submittedName>
</protein>
<keyword evidence="2" id="KW-1185">Reference proteome</keyword>
<dbReference type="GO" id="GO:0005737">
    <property type="term" value="C:cytoplasm"/>
    <property type="evidence" value="ECO:0007669"/>
    <property type="project" value="InterPro"/>
</dbReference>
<proteinExistence type="predicted"/>
<dbReference type="EMBL" id="JALJOR010000016">
    <property type="protein sequence ID" value="KAK9805189.1"/>
    <property type="molecule type" value="Genomic_DNA"/>
</dbReference>
<dbReference type="Proteomes" id="UP001489004">
    <property type="component" value="Unassembled WGS sequence"/>
</dbReference>
<accession>A0AAW1P9T6</accession>
<dbReference type="Gene3D" id="3.30.110.30">
    <property type="entry name" value="C-terminal domain of ProRS"/>
    <property type="match status" value="1"/>
</dbReference>
<dbReference type="AlphaFoldDB" id="A0AAW1P9T6"/>
<name>A0AAW1P9T6_9CHLO</name>
<evidence type="ECO:0000313" key="2">
    <source>
        <dbReference type="Proteomes" id="UP001489004"/>
    </source>
</evidence>
<sequence length="121" mass="13477">MIKDVGHATEGTIMAYWPKLCLLREWLQIQYAIGNLDSPLIQLTHLLGEDDDIIEEGARALAEDWTDLGEPTNSALLGSMGNSTVKQWALDRKHMALAPWCDEEPAEEEVKKRSATAEAQT</sequence>
<dbReference type="GO" id="GO:0006433">
    <property type="term" value="P:prolyl-tRNA aminoacylation"/>
    <property type="evidence" value="ECO:0007669"/>
    <property type="project" value="InterPro"/>
</dbReference>
<comment type="caution">
    <text evidence="1">The sequence shown here is derived from an EMBL/GenBank/DDBJ whole genome shotgun (WGS) entry which is preliminary data.</text>
</comment>
<dbReference type="GO" id="GO:0005524">
    <property type="term" value="F:ATP binding"/>
    <property type="evidence" value="ECO:0007669"/>
    <property type="project" value="InterPro"/>
</dbReference>
<organism evidence="1 2">
    <name type="scientific">[Myrmecia] bisecta</name>
    <dbReference type="NCBI Taxonomy" id="41462"/>
    <lineage>
        <taxon>Eukaryota</taxon>
        <taxon>Viridiplantae</taxon>
        <taxon>Chlorophyta</taxon>
        <taxon>core chlorophytes</taxon>
        <taxon>Trebouxiophyceae</taxon>
        <taxon>Trebouxiales</taxon>
        <taxon>Trebouxiaceae</taxon>
        <taxon>Myrmecia</taxon>
    </lineage>
</organism>
<dbReference type="InterPro" id="IPR017449">
    <property type="entry name" value="Pro-tRNA_synth_II"/>
</dbReference>